<dbReference type="Proteomes" id="UP001497457">
    <property type="component" value="Chromosome 5rd"/>
</dbReference>
<evidence type="ECO:0000256" key="9">
    <source>
        <dbReference type="ARBA" id="ARBA00022737"/>
    </source>
</evidence>
<evidence type="ECO:0000256" key="12">
    <source>
        <dbReference type="ARBA" id="ARBA00022840"/>
    </source>
</evidence>
<sequence>MALLVFLAAVLLLLSAQTVHVIGQPGFLSIDCGLDDKYSGYKDPNTGIFYTDAGENLKVAPEYERRWNRLYQTVRSFPSGVKNCYALPTESGAKYLVRLSASYGNYDGRNDSSGMEFDLYLGSNYWDTVSVVDDQVYEVLFVAWASWAPVCLLNTGHGAPFLSLLELRHLGDAMYPALKANQTMSMFRRRNMGGTVFITRYPDDPYDRYWWESVGPQWKKLSSTQNMQPDPSFVEPVANNQARQFDIYFNGNRLGLSDKPYSPQYLASSSVSTSGWYRATDGNYNITLVATAASVLAPMLNAIEIYTLLTFDTPTTFPEDFDAIMAIKFEYGVKKNWTGDLCFPTIYAWDGVKCSNTSDNTTRITALDLSNSNLRGVLSTKFSKLTALENLDLSYNNLVGSIPDSVSSLPSLRVLNVSGNYLTGDSLCTNYTGILIFRYDSGTSACDKRTGPSRKKISVLVTSVVVPVLVVAALFLAYFFWRAKRKSNDDHTEKLQVENAPSSTKSQGDHLQDAENRRFTYKELESFTDNFERLIGQGGFGLVYYGHLEDGGMVAVKVRSESSSHGLDEFLAESLTKVHHRNIVSLVGYCWEKNHLALVYEYMSQGNLYDHLRGKNAAVETLNWRTRVRIVLDAAQGLDYLHNGCSPPIIHRDVKSSNILLDRNLQAKIADLGLSKRYLSDTQTHISSTAAGTAGYMDPEYYLTGRTTESSDVYSFGVILLEVATGEPPLVPGHGHIAQRVKQRIAAGDIASIADTRLGGAYDVSSMWMVVDTAMACTADAAGAKRPSMADVVAQLKDSLALEDARENDSNVVAEPTMQSDDAALVSSFGPSAR</sequence>
<comment type="catalytic activity">
    <reaction evidence="16">
        <text>L-threonyl-[protein] + ATP = O-phospho-L-threonyl-[protein] + ADP + H(+)</text>
        <dbReference type="Rhea" id="RHEA:46608"/>
        <dbReference type="Rhea" id="RHEA-COMP:11060"/>
        <dbReference type="Rhea" id="RHEA-COMP:11605"/>
        <dbReference type="ChEBI" id="CHEBI:15378"/>
        <dbReference type="ChEBI" id="CHEBI:30013"/>
        <dbReference type="ChEBI" id="CHEBI:30616"/>
        <dbReference type="ChEBI" id="CHEBI:61977"/>
        <dbReference type="ChEBI" id="CHEBI:456216"/>
        <dbReference type="EC" id="2.7.11.1"/>
    </reaction>
</comment>
<dbReference type="PROSITE" id="PS00108">
    <property type="entry name" value="PROTEIN_KINASE_ST"/>
    <property type="match status" value="1"/>
</dbReference>
<keyword evidence="11" id="KW-0418">Kinase</keyword>
<dbReference type="InterPro" id="IPR000719">
    <property type="entry name" value="Prot_kinase_dom"/>
</dbReference>
<evidence type="ECO:0000256" key="3">
    <source>
        <dbReference type="ARBA" id="ARBA00022527"/>
    </source>
</evidence>
<dbReference type="PANTHER" id="PTHR45631">
    <property type="entry name" value="OS07G0107800 PROTEIN-RELATED"/>
    <property type="match status" value="1"/>
</dbReference>
<keyword evidence="8 21" id="KW-0732">Signal</keyword>
<dbReference type="Pfam" id="PF07714">
    <property type="entry name" value="PK_Tyr_Ser-Thr"/>
    <property type="match status" value="1"/>
</dbReference>
<dbReference type="PANTHER" id="PTHR45631:SF6">
    <property type="entry name" value="OS09G0352000 PROTEIN"/>
    <property type="match status" value="1"/>
</dbReference>
<organism evidence="23 24">
    <name type="scientific">Urochloa decumbens</name>
    <dbReference type="NCBI Taxonomy" id="240449"/>
    <lineage>
        <taxon>Eukaryota</taxon>
        <taxon>Viridiplantae</taxon>
        <taxon>Streptophyta</taxon>
        <taxon>Embryophyta</taxon>
        <taxon>Tracheophyta</taxon>
        <taxon>Spermatophyta</taxon>
        <taxon>Magnoliopsida</taxon>
        <taxon>Liliopsida</taxon>
        <taxon>Poales</taxon>
        <taxon>Poaceae</taxon>
        <taxon>PACMAD clade</taxon>
        <taxon>Panicoideae</taxon>
        <taxon>Panicodae</taxon>
        <taxon>Paniceae</taxon>
        <taxon>Melinidinae</taxon>
        <taxon>Urochloa</taxon>
    </lineage>
</organism>
<feature type="region of interest" description="Disordered" evidence="19">
    <location>
        <begin position="491"/>
        <end position="512"/>
    </location>
</feature>
<evidence type="ECO:0000256" key="11">
    <source>
        <dbReference type="ARBA" id="ARBA00022777"/>
    </source>
</evidence>
<dbReference type="SUPFAM" id="SSF56112">
    <property type="entry name" value="Protein kinase-like (PK-like)"/>
    <property type="match status" value="1"/>
</dbReference>
<feature type="signal peptide" evidence="21">
    <location>
        <begin position="1"/>
        <end position="23"/>
    </location>
</feature>
<dbReference type="InterPro" id="IPR001245">
    <property type="entry name" value="Ser-Thr/Tyr_kinase_cat_dom"/>
</dbReference>
<dbReference type="Pfam" id="PF12819">
    <property type="entry name" value="Malectin_like"/>
    <property type="match status" value="2"/>
</dbReference>
<keyword evidence="4" id="KW-0597">Phosphoprotein</keyword>
<dbReference type="Gene3D" id="3.80.10.10">
    <property type="entry name" value="Ribonuclease Inhibitor"/>
    <property type="match status" value="1"/>
</dbReference>
<evidence type="ECO:0000256" key="8">
    <source>
        <dbReference type="ARBA" id="ARBA00022729"/>
    </source>
</evidence>
<keyword evidence="24" id="KW-1185">Reference proteome</keyword>
<evidence type="ECO:0000256" key="16">
    <source>
        <dbReference type="ARBA" id="ARBA00047899"/>
    </source>
</evidence>
<evidence type="ECO:0000256" key="19">
    <source>
        <dbReference type="SAM" id="MobiDB-lite"/>
    </source>
</evidence>
<keyword evidence="10 18" id="KW-0547">Nucleotide-binding</keyword>
<dbReference type="InterPro" id="IPR008271">
    <property type="entry name" value="Ser/Thr_kinase_AS"/>
</dbReference>
<evidence type="ECO:0000256" key="13">
    <source>
        <dbReference type="ARBA" id="ARBA00022989"/>
    </source>
</evidence>
<feature type="transmembrane region" description="Helical" evidence="20">
    <location>
        <begin position="457"/>
        <end position="481"/>
    </location>
</feature>
<feature type="region of interest" description="Disordered" evidence="19">
    <location>
        <begin position="805"/>
        <end position="834"/>
    </location>
</feature>
<dbReference type="PROSITE" id="PS00107">
    <property type="entry name" value="PROTEIN_KINASE_ATP"/>
    <property type="match status" value="1"/>
</dbReference>
<keyword evidence="14 20" id="KW-0472">Membrane</keyword>
<dbReference type="InterPro" id="IPR001611">
    <property type="entry name" value="Leu-rich_rpt"/>
</dbReference>
<evidence type="ECO:0000256" key="14">
    <source>
        <dbReference type="ARBA" id="ARBA00023136"/>
    </source>
</evidence>
<evidence type="ECO:0000259" key="22">
    <source>
        <dbReference type="PROSITE" id="PS50011"/>
    </source>
</evidence>
<protein>
    <recommendedName>
        <fullName evidence="2">non-specific serine/threonine protein kinase</fullName>
        <ecNumber evidence="2">2.7.11.1</ecNumber>
    </recommendedName>
</protein>
<evidence type="ECO:0000256" key="7">
    <source>
        <dbReference type="ARBA" id="ARBA00022692"/>
    </source>
</evidence>
<evidence type="ECO:0000256" key="20">
    <source>
        <dbReference type="SAM" id="Phobius"/>
    </source>
</evidence>
<dbReference type="InterPro" id="IPR024788">
    <property type="entry name" value="Malectin-like_Carb-bd_dom"/>
</dbReference>
<keyword evidence="6" id="KW-0808">Transferase</keyword>
<comment type="catalytic activity">
    <reaction evidence="17">
        <text>L-seryl-[protein] + ATP = O-phospho-L-seryl-[protein] + ADP + H(+)</text>
        <dbReference type="Rhea" id="RHEA:17989"/>
        <dbReference type="Rhea" id="RHEA-COMP:9863"/>
        <dbReference type="Rhea" id="RHEA-COMP:11604"/>
        <dbReference type="ChEBI" id="CHEBI:15378"/>
        <dbReference type="ChEBI" id="CHEBI:29999"/>
        <dbReference type="ChEBI" id="CHEBI:30616"/>
        <dbReference type="ChEBI" id="CHEBI:83421"/>
        <dbReference type="ChEBI" id="CHEBI:456216"/>
        <dbReference type="EC" id="2.7.11.1"/>
    </reaction>
</comment>
<dbReference type="PROSITE" id="PS50011">
    <property type="entry name" value="PROTEIN_KINASE_DOM"/>
    <property type="match status" value="1"/>
</dbReference>
<dbReference type="AlphaFoldDB" id="A0ABC9EWU1"/>
<evidence type="ECO:0000256" key="21">
    <source>
        <dbReference type="SAM" id="SignalP"/>
    </source>
</evidence>
<dbReference type="InterPro" id="IPR017441">
    <property type="entry name" value="Protein_kinase_ATP_BS"/>
</dbReference>
<evidence type="ECO:0000256" key="10">
    <source>
        <dbReference type="ARBA" id="ARBA00022741"/>
    </source>
</evidence>
<dbReference type="InterPro" id="IPR011009">
    <property type="entry name" value="Kinase-like_dom_sf"/>
</dbReference>
<keyword evidence="9" id="KW-0677">Repeat</keyword>
<keyword evidence="7 20" id="KW-0812">Transmembrane</keyword>
<dbReference type="EMBL" id="OZ075115">
    <property type="protein sequence ID" value="CAL5064751.1"/>
    <property type="molecule type" value="Genomic_DNA"/>
</dbReference>
<dbReference type="SMART" id="SM00220">
    <property type="entry name" value="S_TKc"/>
    <property type="match status" value="1"/>
</dbReference>
<evidence type="ECO:0000256" key="5">
    <source>
        <dbReference type="ARBA" id="ARBA00022614"/>
    </source>
</evidence>
<reference evidence="23 24" key="2">
    <citation type="submission" date="2024-10" db="EMBL/GenBank/DDBJ databases">
        <authorList>
            <person name="Ryan C."/>
        </authorList>
    </citation>
    <scope>NUCLEOTIDE SEQUENCE [LARGE SCALE GENOMIC DNA]</scope>
</reference>
<evidence type="ECO:0000313" key="24">
    <source>
        <dbReference type="Proteomes" id="UP001497457"/>
    </source>
</evidence>
<keyword evidence="12 18" id="KW-0067">ATP-binding</keyword>
<dbReference type="InterPro" id="IPR032675">
    <property type="entry name" value="LRR_dom_sf"/>
</dbReference>
<dbReference type="FunFam" id="1.10.510.10:FF:000146">
    <property type="entry name" value="LRR receptor-like serine/threonine-protein kinase IOS1"/>
    <property type="match status" value="1"/>
</dbReference>
<evidence type="ECO:0000256" key="1">
    <source>
        <dbReference type="ARBA" id="ARBA00004162"/>
    </source>
</evidence>
<evidence type="ECO:0000256" key="6">
    <source>
        <dbReference type="ARBA" id="ARBA00022679"/>
    </source>
</evidence>
<feature type="chain" id="PRO_5044745817" description="non-specific serine/threonine protein kinase" evidence="21">
    <location>
        <begin position="24"/>
        <end position="834"/>
    </location>
</feature>
<evidence type="ECO:0000256" key="18">
    <source>
        <dbReference type="PROSITE-ProRule" id="PRU10141"/>
    </source>
</evidence>
<evidence type="ECO:0000256" key="2">
    <source>
        <dbReference type="ARBA" id="ARBA00012513"/>
    </source>
</evidence>
<dbReference type="FunFam" id="3.80.10.10:FF:000129">
    <property type="entry name" value="Leucine-rich repeat receptor-like kinase"/>
    <property type="match status" value="1"/>
</dbReference>
<gene>
    <name evidence="23" type="ORF">URODEC1_LOCUS99646</name>
</gene>
<evidence type="ECO:0000256" key="15">
    <source>
        <dbReference type="ARBA" id="ARBA00023170"/>
    </source>
</evidence>
<dbReference type="Gene3D" id="3.30.200.20">
    <property type="entry name" value="Phosphorylase Kinase, domain 1"/>
    <property type="match status" value="1"/>
</dbReference>
<keyword evidence="3" id="KW-0723">Serine/threonine-protein kinase</keyword>
<evidence type="ECO:0000256" key="17">
    <source>
        <dbReference type="ARBA" id="ARBA00048679"/>
    </source>
</evidence>
<dbReference type="EC" id="2.7.11.1" evidence="2"/>
<dbReference type="Gene3D" id="1.10.510.10">
    <property type="entry name" value="Transferase(Phosphotransferase) domain 1"/>
    <property type="match status" value="1"/>
</dbReference>
<evidence type="ECO:0000313" key="23">
    <source>
        <dbReference type="EMBL" id="CAL5064751.1"/>
    </source>
</evidence>
<reference evidence="24" key="1">
    <citation type="submission" date="2024-06" db="EMBL/GenBank/DDBJ databases">
        <authorList>
            <person name="Ryan C."/>
        </authorList>
    </citation>
    <scope>NUCLEOTIDE SEQUENCE [LARGE SCALE GENOMIC DNA]</scope>
</reference>
<dbReference type="GO" id="GO:0004674">
    <property type="term" value="F:protein serine/threonine kinase activity"/>
    <property type="evidence" value="ECO:0007669"/>
    <property type="project" value="UniProtKB-KW"/>
</dbReference>
<comment type="subcellular location">
    <subcellularLocation>
        <location evidence="1">Cell membrane</location>
        <topology evidence="1">Single-pass membrane protein</topology>
    </subcellularLocation>
</comment>
<dbReference type="Pfam" id="PF13855">
    <property type="entry name" value="LRR_8"/>
    <property type="match status" value="1"/>
</dbReference>
<proteinExistence type="predicted"/>
<feature type="binding site" evidence="18">
    <location>
        <position position="557"/>
    </location>
    <ligand>
        <name>ATP</name>
        <dbReference type="ChEBI" id="CHEBI:30616"/>
    </ligand>
</feature>
<feature type="domain" description="Protein kinase" evidence="22">
    <location>
        <begin position="529"/>
        <end position="800"/>
    </location>
</feature>
<dbReference type="SUPFAM" id="SSF52058">
    <property type="entry name" value="L domain-like"/>
    <property type="match status" value="1"/>
</dbReference>
<accession>A0ABC9EWU1</accession>
<name>A0ABC9EWU1_9POAL</name>
<dbReference type="GO" id="GO:0005524">
    <property type="term" value="F:ATP binding"/>
    <property type="evidence" value="ECO:0007669"/>
    <property type="project" value="UniProtKB-UniRule"/>
</dbReference>
<keyword evidence="15" id="KW-0675">Receptor</keyword>
<keyword evidence="5" id="KW-0433">Leucine-rich repeat</keyword>
<keyword evidence="13 20" id="KW-1133">Transmembrane helix</keyword>
<dbReference type="GO" id="GO:0005886">
    <property type="term" value="C:plasma membrane"/>
    <property type="evidence" value="ECO:0007669"/>
    <property type="project" value="UniProtKB-SubCell"/>
</dbReference>
<evidence type="ECO:0000256" key="4">
    <source>
        <dbReference type="ARBA" id="ARBA00022553"/>
    </source>
</evidence>